<keyword evidence="2" id="KW-1185">Reference proteome</keyword>
<accession>A0A4R6J3Y3</accession>
<protein>
    <submittedName>
        <fullName evidence="1">Uncharacterized protein</fullName>
    </submittedName>
</protein>
<reference evidence="1 2" key="1">
    <citation type="submission" date="2019-03" db="EMBL/GenBank/DDBJ databases">
        <title>Genomic Encyclopedia of Type Strains, Phase III (KMG-III): the genomes of soil and plant-associated and newly described type strains.</title>
        <authorList>
            <person name="Whitman W."/>
        </authorList>
    </citation>
    <scope>NUCLEOTIDE SEQUENCE [LARGE SCALE GENOMIC DNA]</scope>
    <source>
        <strain evidence="1 2">VKM Ac-2527</strain>
    </source>
</reference>
<proteinExistence type="predicted"/>
<evidence type="ECO:0000313" key="1">
    <source>
        <dbReference type="EMBL" id="TDO29481.1"/>
    </source>
</evidence>
<dbReference type="Proteomes" id="UP000295388">
    <property type="component" value="Unassembled WGS sequence"/>
</dbReference>
<dbReference type="EMBL" id="SNWQ01000048">
    <property type="protein sequence ID" value="TDO29481.1"/>
    <property type="molecule type" value="Genomic_DNA"/>
</dbReference>
<dbReference type="AlphaFoldDB" id="A0A4R6J3Y3"/>
<name>A0A4R6J3Y3_9ACTN</name>
<organism evidence="1 2">
    <name type="scientific">Kribbella caucasensis</name>
    <dbReference type="NCBI Taxonomy" id="2512215"/>
    <lineage>
        <taxon>Bacteria</taxon>
        <taxon>Bacillati</taxon>
        <taxon>Actinomycetota</taxon>
        <taxon>Actinomycetes</taxon>
        <taxon>Propionibacteriales</taxon>
        <taxon>Kribbellaceae</taxon>
        <taxon>Kribbella</taxon>
    </lineage>
</organism>
<evidence type="ECO:0000313" key="2">
    <source>
        <dbReference type="Proteomes" id="UP000295388"/>
    </source>
</evidence>
<gene>
    <name evidence="1" type="ORF">EV643_1482</name>
</gene>
<comment type="caution">
    <text evidence="1">The sequence shown here is derived from an EMBL/GenBank/DDBJ whole genome shotgun (WGS) entry which is preliminary data.</text>
</comment>
<sequence>MEMVHVVSIEILCPPTAKTLMLALVKMLAHKYYWVNDNRMPKR</sequence>